<dbReference type="Pfam" id="PF01810">
    <property type="entry name" value="LysE"/>
    <property type="match status" value="1"/>
</dbReference>
<proteinExistence type="predicted"/>
<dbReference type="EMBL" id="CP007268">
    <property type="protein sequence ID" value="AHK78390.1"/>
    <property type="molecule type" value="Genomic_DNA"/>
</dbReference>
<evidence type="ECO:0000256" key="2">
    <source>
        <dbReference type="ARBA" id="ARBA00022475"/>
    </source>
</evidence>
<dbReference type="PANTHER" id="PTHR30086">
    <property type="entry name" value="ARGININE EXPORTER PROTEIN ARGO"/>
    <property type="match status" value="1"/>
</dbReference>
<evidence type="ECO:0000256" key="1">
    <source>
        <dbReference type="ARBA" id="ARBA00004651"/>
    </source>
</evidence>
<feature type="transmembrane region" description="Helical" evidence="6">
    <location>
        <begin position="188"/>
        <end position="206"/>
    </location>
</feature>
<evidence type="ECO:0000313" key="7">
    <source>
        <dbReference type="EMBL" id="AHK78390.1"/>
    </source>
</evidence>
<reference evidence="7 8" key="1">
    <citation type="journal article" date="2014" name="J Genomics">
        <title>Draft Genome Sequence of the Extremely Halophilic Phototrophic Purple Sulfur Bacterium Halorhodospira halochloris.</title>
        <authorList>
            <person name="Singh K.S."/>
            <person name="Kirksey J."/>
            <person name="Hoff W.D."/>
            <person name="Deole R."/>
        </authorList>
    </citation>
    <scope>NUCLEOTIDE SEQUENCE [LARGE SCALE GENOMIC DNA]</scope>
    <source>
        <strain evidence="7 8">A</strain>
    </source>
</reference>
<sequence>MEAPLAMTETLAVLLMGAALGLSAGVAPGPLLALVISETLQHGLRAGMKVALAPLLTDLPIILLTLFILAQLAHVDQVLGGLSIIGAGVVAWLGWDSLRFRPAGPGAGVLPRERSLQKAALANMLSPHPYLFWLSVGGPIVIRASESGPWVPVGFVTVFYVLLIGAKVGIALMTAWARPWLAGRGYVMTVRALGVVLLALAAVLLYEGVRTLLG</sequence>
<dbReference type="Proteomes" id="UP000019442">
    <property type="component" value="Chromosome"/>
</dbReference>
<dbReference type="InterPro" id="IPR001123">
    <property type="entry name" value="LeuE-type"/>
</dbReference>
<feature type="transmembrane region" description="Helical" evidence="6">
    <location>
        <begin position="78"/>
        <end position="98"/>
    </location>
</feature>
<dbReference type="AlphaFoldDB" id="W8L365"/>
<dbReference type="HOGENOM" id="CLU_104651_1_0_6"/>
<evidence type="ECO:0000256" key="4">
    <source>
        <dbReference type="ARBA" id="ARBA00022989"/>
    </source>
</evidence>
<evidence type="ECO:0000256" key="5">
    <source>
        <dbReference type="ARBA" id="ARBA00023136"/>
    </source>
</evidence>
<keyword evidence="3 6" id="KW-0812">Transmembrane</keyword>
<protein>
    <submittedName>
        <fullName evidence="7">Membrane protein</fullName>
    </submittedName>
</protein>
<organism evidence="7 8">
    <name type="scientific">Ectothiorhodospira haloalkaliphila</name>
    <dbReference type="NCBI Taxonomy" id="421628"/>
    <lineage>
        <taxon>Bacteria</taxon>
        <taxon>Pseudomonadati</taxon>
        <taxon>Pseudomonadota</taxon>
        <taxon>Gammaproteobacteria</taxon>
        <taxon>Chromatiales</taxon>
        <taxon>Ectothiorhodospiraceae</taxon>
        <taxon>Ectothiorhodospira</taxon>
    </lineage>
</organism>
<keyword evidence="2" id="KW-1003">Cell membrane</keyword>
<dbReference type="GO" id="GO:0015171">
    <property type="term" value="F:amino acid transmembrane transporter activity"/>
    <property type="evidence" value="ECO:0007669"/>
    <property type="project" value="TreeGrafter"/>
</dbReference>
<dbReference type="KEGG" id="hhc:M911_03460"/>
<feature type="transmembrane region" description="Helical" evidence="6">
    <location>
        <begin position="12"/>
        <end position="36"/>
    </location>
</feature>
<feature type="transmembrane region" description="Helical" evidence="6">
    <location>
        <begin position="154"/>
        <end position="176"/>
    </location>
</feature>
<name>W8L365_9GAMM</name>
<evidence type="ECO:0000256" key="3">
    <source>
        <dbReference type="ARBA" id="ARBA00022692"/>
    </source>
</evidence>
<evidence type="ECO:0000313" key="8">
    <source>
        <dbReference type="Proteomes" id="UP000019442"/>
    </source>
</evidence>
<keyword evidence="4 6" id="KW-1133">Transmembrane helix</keyword>
<keyword evidence="5 6" id="KW-0472">Membrane</keyword>
<dbReference type="GO" id="GO:0005886">
    <property type="term" value="C:plasma membrane"/>
    <property type="evidence" value="ECO:0007669"/>
    <property type="project" value="UniProtKB-SubCell"/>
</dbReference>
<feature type="transmembrane region" description="Helical" evidence="6">
    <location>
        <begin position="48"/>
        <end position="72"/>
    </location>
</feature>
<dbReference type="PANTHER" id="PTHR30086:SF20">
    <property type="entry name" value="ARGININE EXPORTER PROTEIN ARGO-RELATED"/>
    <property type="match status" value="1"/>
</dbReference>
<reference evidence="8" key="2">
    <citation type="submission" date="2014-02" db="EMBL/GenBank/DDBJ databases">
        <title>Draft Genome Sequence of extremely halophilic bacteria Halorhodospira halochloris.</title>
        <authorList>
            <person name="Singh K.S."/>
        </authorList>
    </citation>
    <scope>NUCLEOTIDE SEQUENCE [LARGE SCALE GENOMIC DNA]</scope>
    <source>
        <strain evidence="8">A</strain>
    </source>
</reference>
<evidence type="ECO:0000256" key="6">
    <source>
        <dbReference type="SAM" id="Phobius"/>
    </source>
</evidence>
<comment type="subcellular location">
    <subcellularLocation>
        <location evidence="1">Cell membrane</location>
        <topology evidence="1">Multi-pass membrane protein</topology>
    </subcellularLocation>
</comment>
<accession>W8L365</accession>
<gene>
    <name evidence="7" type="ORF">M911_03460</name>
</gene>
<keyword evidence="8" id="KW-1185">Reference proteome</keyword>